<accession>A0A166QAL2</accession>
<dbReference type="Pfam" id="PF01535">
    <property type="entry name" value="PPR"/>
    <property type="match status" value="1"/>
</dbReference>
<dbReference type="Gene3D" id="1.25.40.10">
    <property type="entry name" value="Tetratricopeptide repeat domain"/>
    <property type="match status" value="1"/>
</dbReference>
<protein>
    <recommendedName>
        <fullName evidence="8">Pentacotripeptide-repeat region of PRORP domain-containing protein</fullName>
    </recommendedName>
</protein>
<feature type="repeat" description="PPR" evidence="5">
    <location>
        <begin position="472"/>
        <end position="506"/>
    </location>
</feature>
<proteinExistence type="inferred from homology"/>
<keyword evidence="2" id="KW-0677">Repeat</keyword>
<evidence type="ECO:0000313" key="6">
    <source>
        <dbReference type="EMBL" id="KZP26938.1"/>
    </source>
</evidence>
<evidence type="ECO:0000256" key="1">
    <source>
        <dbReference type="ARBA" id="ARBA00006192"/>
    </source>
</evidence>
<dbReference type="PROSITE" id="PS51375">
    <property type="entry name" value="PPR"/>
    <property type="match status" value="1"/>
</dbReference>
<gene>
    <name evidence="6" type="ORF">FIBSPDRAFT_854280</name>
</gene>
<comment type="subunit">
    <text evidence="4">Binds to mitochondrial small subunit 15S rRNA.</text>
</comment>
<keyword evidence="7" id="KW-1185">Reference proteome</keyword>
<dbReference type="InterPro" id="IPR011990">
    <property type="entry name" value="TPR-like_helical_dom_sf"/>
</dbReference>
<sequence>MPYPSVQPDHSIFEDQSPEYNYNICEVTILPPVTSFTPLDTLLKEVQAGRWDSADTLRRELTETGVPIPHHRAFERAAIASLSSPDAFGSWLALVPDIRTHGKHRQLRKIRAALFADPPAHLESIMRFAIIAASKGYAHYVCVQAAASVVRHAPPDVAEQFLFRLAECQVKEQQGGGTRQRVKEMFGVAVRTHAGAGRLEDAVTLLQSIRARGIAVSRFTYTMLMQRLTLAGDEARLAIVQELAPPHVPSILPTPTMTPHFSLDTPTSTLATRLRALRNTMTPRSHPHAINTPISRIPTRELAAFIHDYILHHTPSHPQHAMYSFQHTTAVSLLRRRALGAGNRPAAAFALAEMLVHHQRYEHTEVLRAFSRAFELVGVPAGVRSMLAKDSTQMNPRQFQKLWPTRKHTALVWSALVWLKAREPHGRRLVDELYAELLLQARAAQPQPLPQSSPDAPETALQAPLNPSYLVDEHHFTAFISAFSRERGAPGSARIFADMISLGLKPPEQHWATMLRALAERREAAAVWGVLDAMESDGVVGGPETFPRAGIATHTAVLRGFVKAGLVEEAREAARRIRERYGYVMGGGRERTDRVLKLLERLEEQTEIAARELEERQHEEHY</sequence>
<evidence type="ECO:0008006" key="8">
    <source>
        <dbReference type="Google" id="ProtNLM"/>
    </source>
</evidence>
<reference evidence="6 7" key="1">
    <citation type="journal article" date="2016" name="Mol. Biol. Evol.">
        <title>Comparative Genomics of Early-Diverging Mushroom-Forming Fungi Provides Insights into the Origins of Lignocellulose Decay Capabilities.</title>
        <authorList>
            <person name="Nagy L.G."/>
            <person name="Riley R."/>
            <person name="Tritt A."/>
            <person name="Adam C."/>
            <person name="Daum C."/>
            <person name="Floudas D."/>
            <person name="Sun H."/>
            <person name="Yadav J.S."/>
            <person name="Pangilinan J."/>
            <person name="Larsson K.H."/>
            <person name="Matsuura K."/>
            <person name="Barry K."/>
            <person name="Labutti K."/>
            <person name="Kuo R."/>
            <person name="Ohm R.A."/>
            <person name="Bhattacharya S.S."/>
            <person name="Shirouzu T."/>
            <person name="Yoshinaga Y."/>
            <person name="Martin F.M."/>
            <person name="Grigoriev I.V."/>
            <person name="Hibbett D.S."/>
        </authorList>
    </citation>
    <scope>NUCLEOTIDE SEQUENCE [LARGE SCALE GENOMIC DNA]</scope>
    <source>
        <strain evidence="6 7">CBS 109695</strain>
    </source>
</reference>
<dbReference type="EMBL" id="KV417511">
    <property type="protein sequence ID" value="KZP26938.1"/>
    <property type="molecule type" value="Genomic_DNA"/>
</dbReference>
<evidence type="ECO:0000256" key="2">
    <source>
        <dbReference type="ARBA" id="ARBA00022737"/>
    </source>
</evidence>
<evidence type="ECO:0000256" key="5">
    <source>
        <dbReference type="PROSITE-ProRule" id="PRU00708"/>
    </source>
</evidence>
<comment type="similarity">
    <text evidence="1">Belongs to the CCM1 family.</text>
</comment>
<dbReference type="PANTHER" id="PTHR47447:SF17">
    <property type="entry name" value="OS12G0638900 PROTEIN"/>
    <property type="match status" value="1"/>
</dbReference>
<dbReference type="STRING" id="436010.A0A166QAL2"/>
<dbReference type="OrthoDB" id="185373at2759"/>
<dbReference type="Proteomes" id="UP000076532">
    <property type="component" value="Unassembled WGS sequence"/>
</dbReference>
<name>A0A166QAL2_9AGAM</name>
<evidence type="ECO:0000256" key="3">
    <source>
        <dbReference type="ARBA" id="ARBA00044493"/>
    </source>
</evidence>
<dbReference type="InterPro" id="IPR002885">
    <property type="entry name" value="PPR_rpt"/>
</dbReference>
<dbReference type="AlphaFoldDB" id="A0A166QAL2"/>
<evidence type="ECO:0000256" key="4">
    <source>
        <dbReference type="ARBA" id="ARBA00044511"/>
    </source>
</evidence>
<evidence type="ECO:0000313" key="7">
    <source>
        <dbReference type="Proteomes" id="UP000076532"/>
    </source>
</evidence>
<organism evidence="6 7">
    <name type="scientific">Athelia psychrophila</name>
    <dbReference type="NCBI Taxonomy" id="1759441"/>
    <lineage>
        <taxon>Eukaryota</taxon>
        <taxon>Fungi</taxon>
        <taxon>Dikarya</taxon>
        <taxon>Basidiomycota</taxon>
        <taxon>Agaricomycotina</taxon>
        <taxon>Agaricomycetes</taxon>
        <taxon>Agaricomycetidae</taxon>
        <taxon>Atheliales</taxon>
        <taxon>Atheliaceae</taxon>
        <taxon>Athelia</taxon>
    </lineage>
</organism>
<comment type="function">
    <text evidence="3">Regulates mitochondrial small subunit maturation by controlling 15S rRNA 5'-end processing. Localizes to the 5' precursor of the 15S rRNA in a position that is subsequently occupied by mS47 in the mature yeast mtSSU. Uses structure and sequence-specific RNA recognition, binding to a single-stranded region of the precursor and specifically recognizing bases -6 to -1. The exchange of Ccm1 for mS47 is coupled to the irreversible removal of precursor rRNA that is accompanied by conformational changes of the mitoribosomal proteins uS5m and mS26. These conformational changes signal completion of 5'-end rRNA processing through protection of the mature 5'-end of the 15S rRNA and stabilization of mS47. The removal of the 5' precursor together with the dissociation of Ccm1 may be catalyzed by the 5'-3' exoribonuclease Pet127. Involved in the specific removal of group I introns in mitochondrial encoded transcripts.</text>
</comment>
<dbReference type="PANTHER" id="PTHR47447">
    <property type="entry name" value="OS03G0856100 PROTEIN"/>
    <property type="match status" value="1"/>
</dbReference>